<dbReference type="EMBL" id="JAPDRQ010000168">
    <property type="protein sequence ID" value="KAJ9653072.1"/>
    <property type="molecule type" value="Genomic_DNA"/>
</dbReference>
<reference evidence="1" key="1">
    <citation type="submission" date="2022-10" db="EMBL/GenBank/DDBJ databases">
        <title>Culturing micro-colonial fungi from biological soil crusts in the Mojave desert and describing Neophaeococcomyces mojavensis, and introducing the new genera and species Taxawa tesnikishii.</title>
        <authorList>
            <person name="Kurbessoian T."/>
            <person name="Stajich J.E."/>
        </authorList>
    </citation>
    <scope>NUCLEOTIDE SEQUENCE</scope>
    <source>
        <strain evidence="1">JES_112</strain>
    </source>
</reference>
<dbReference type="Proteomes" id="UP001172386">
    <property type="component" value="Unassembled WGS sequence"/>
</dbReference>
<evidence type="ECO:0000313" key="1">
    <source>
        <dbReference type="EMBL" id="KAJ9653072.1"/>
    </source>
</evidence>
<name>A0ACC2ZZF7_9EURO</name>
<accession>A0ACC2ZZF7</accession>
<gene>
    <name evidence="1" type="ORF">H2198_007686</name>
</gene>
<comment type="caution">
    <text evidence="1">The sequence shown here is derived from an EMBL/GenBank/DDBJ whole genome shotgun (WGS) entry which is preliminary data.</text>
</comment>
<protein>
    <submittedName>
        <fullName evidence="1">Uncharacterized protein</fullName>
    </submittedName>
</protein>
<keyword evidence="2" id="KW-1185">Reference proteome</keyword>
<sequence length="190" mass="21247">MATKQNEVRVGVQPPPGNVVAPNGFPADPGPRDAPQIFLDAKDIRVAVFCEEQNCSLEREVDEDDPRSWSWVAYLRTPSHESTEKPVSTLRIVPPPHDPHPNGFYDPSEEPYIKITRVATLSTARGLGLSRQLLNHAFDYLASQPQLIARGWKGLVLTHAQVDVEGMYLKLGFVTDDKLGRWDEEGIEHL</sequence>
<feature type="non-terminal residue" evidence="1">
    <location>
        <position position="190"/>
    </location>
</feature>
<proteinExistence type="predicted"/>
<organism evidence="1 2">
    <name type="scientific">Neophaeococcomyces mojaviensis</name>
    <dbReference type="NCBI Taxonomy" id="3383035"/>
    <lineage>
        <taxon>Eukaryota</taxon>
        <taxon>Fungi</taxon>
        <taxon>Dikarya</taxon>
        <taxon>Ascomycota</taxon>
        <taxon>Pezizomycotina</taxon>
        <taxon>Eurotiomycetes</taxon>
        <taxon>Chaetothyriomycetidae</taxon>
        <taxon>Chaetothyriales</taxon>
        <taxon>Chaetothyriales incertae sedis</taxon>
        <taxon>Neophaeococcomyces</taxon>
    </lineage>
</organism>
<evidence type="ECO:0000313" key="2">
    <source>
        <dbReference type="Proteomes" id="UP001172386"/>
    </source>
</evidence>